<reference evidence="1" key="1">
    <citation type="journal article" date="2023" name="Mol. Ecol. Resour.">
        <title>Chromosome-level genome assembly of a triploid poplar Populus alba 'Berolinensis'.</title>
        <authorList>
            <person name="Chen S."/>
            <person name="Yu Y."/>
            <person name="Wang X."/>
            <person name="Wang S."/>
            <person name="Zhang T."/>
            <person name="Zhou Y."/>
            <person name="He R."/>
            <person name="Meng N."/>
            <person name="Wang Y."/>
            <person name="Liu W."/>
            <person name="Liu Z."/>
            <person name="Liu J."/>
            <person name="Guo Q."/>
            <person name="Huang H."/>
            <person name="Sederoff R.R."/>
            <person name="Wang G."/>
            <person name="Qu G."/>
            <person name="Chen S."/>
        </authorList>
    </citation>
    <scope>NUCLEOTIDE SEQUENCE</scope>
    <source>
        <strain evidence="1">SC-2020</strain>
    </source>
</reference>
<keyword evidence="2" id="KW-1185">Reference proteome</keyword>
<evidence type="ECO:0000313" key="1">
    <source>
        <dbReference type="EMBL" id="KAJ6978389.1"/>
    </source>
</evidence>
<sequence length="79" mass="8659">MFHNPYLSTQPSPPSSLLTFIAHVFQSLSPSTTPLPSSSLIPQPFSHHSPHLHLLSLNFSHNPPSTSSSLISLNLSFRL</sequence>
<proteinExistence type="predicted"/>
<name>A0AAD6M4P8_9ROSI</name>
<accession>A0AAD6M4P8</accession>
<dbReference type="EMBL" id="JAQIZT010000011">
    <property type="protein sequence ID" value="KAJ6978389.1"/>
    <property type="molecule type" value="Genomic_DNA"/>
</dbReference>
<organism evidence="1 2">
    <name type="scientific">Populus alba x Populus x berolinensis</name>
    <dbReference type="NCBI Taxonomy" id="444605"/>
    <lineage>
        <taxon>Eukaryota</taxon>
        <taxon>Viridiplantae</taxon>
        <taxon>Streptophyta</taxon>
        <taxon>Embryophyta</taxon>
        <taxon>Tracheophyta</taxon>
        <taxon>Spermatophyta</taxon>
        <taxon>Magnoliopsida</taxon>
        <taxon>eudicotyledons</taxon>
        <taxon>Gunneridae</taxon>
        <taxon>Pentapetalae</taxon>
        <taxon>rosids</taxon>
        <taxon>fabids</taxon>
        <taxon>Malpighiales</taxon>
        <taxon>Salicaceae</taxon>
        <taxon>Saliceae</taxon>
        <taxon>Populus</taxon>
    </lineage>
</organism>
<dbReference type="Proteomes" id="UP001164929">
    <property type="component" value="Chromosome 11"/>
</dbReference>
<evidence type="ECO:0000313" key="2">
    <source>
        <dbReference type="Proteomes" id="UP001164929"/>
    </source>
</evidence>
<protein>
    <submittedName>
        <fullName evidence="1">Uncharacterized protein</fullName>
    </submittedName>
</protein>
<gene>
    <name evidence="1" type="ORF">NC653_026704</name>
</gene>
<dbReference type="AlphaFoldDB" id="A0AAD6M4P8"/>
<comment type="caution">
    <text evidence="1">The sequence shown here is derived from an EMBL/GenBank/DDBJ whole genome shotgun (WGS) entry which is preliminary data.</text>
</comment>